<feature type="compositionally biased region" description="Polar residues" evidence="1">
    <location>
        <begin position="631"/>
        <end position="651"/>
    </location>
</feature>
<dbReference type="GO" id="GO:0046983">
    <property type="term" value="F:protein dimerization activity"/>
    <property type="evidence" value="ECO:0007669"/>
    <property type="project" value="InterPro"/>
</dbReference>
<protein>
    <recommendedName>
        <fullName evidence="2">HAT C-terminal dimerisation domain-containing protein</fullName>
    </recommendedName>
</protein>
<dbReference type="InterPro" id="IPR008906">
    <property type="entry name" value="HATC_C_dom"/>
</dbReference>
<accession>A0A388LCG0</accession>
<dbReference type="AlphaFoldDB" id="A0A388LCG0"/>
<keyword evidence="4" id="KW-1185">Reference proteome</keyword>
<name>A0A388LCG0_CHABU</name>
<sequence>MATGEKPPFDPAPEAKQMELEKNKPAYRWLLHGQEAEPLGYNNYWHKCKMCGRLWTTSYTHVVAHFTARRDPRSRRTGEILHVLANKGAKIECPITRRIIQLYQRDNNIADGSNPQPVVDTAEEGTLADFIVSPSAPGREAVGESVDGPGGVTDDRCTGREGGADPSVTGSVTTRSSTKLQQASIRRWTENTSQQRLDVVWGFHLYEHGASFNYMTGEKTQELHDLHNNSLGEVEAVVDIMYPVYDLLRKMDKSRTVPYQLWGFEDALIKQMATITSITPARQESIAKKVRKRCKMMCQPVHAANLLFNPAKRDPRWLHDPRCPLVQNAMKFSLSQCKEGAIWGCKEHLHLWDDMKLFHKEPQGNSSLPLAKQDSLWTDFAKFDNRLDKHTASAWWSCHGKSHPNLQRIAVRVTAMWSTTTLCERNWSTLDLVHEKRRNQLSSDTINKLVYVHWNLQLLKVKNKKAEGFIDMWADFFGADDPLLAADPVIHPDDAQPSAEKVAQRDRLRKVPYGRLPKVGRVDESSETGNSDDGEDLVWRGKGKKRKEKEYTDDEVVRAMAQALAKRDHAIVMQRVEKEAARRVTVPFQTGERGGYLGEGLDAAPTETGSGAQTAIVATAAGGQQTEVAVGATTSGSQTGHKLTETQQQRENTSDELNEEEQEDGHGARGRPNVAHVYKRRTHEATPGPPLAVPTEESQPDFPTLVVELQHDNLEKSTVGRKRKVVEQAAPIATAKRGRGRPQKPRPETVCQPEELAPQRQQK</sequence>
<dbReference type="Proteomes" id="UP000265515">
    <property type="component" value="Unassembled WGS sequence"/>
</dbReference>
<dbReference type="OrthoDB" id="1934703at2759"/>
<evidence type="ECO:0000259" key="2">
    <source>
        <dbReference type="Pfam" id="PF05699"/>
    </source>
</evidence>
<organism evidence="3 4">
    <name type="scientific">Chara braunii</name>
    <name type="common">Braun's stonewort</name>
    <dbReference type="NCBI Taxonomy" id="69332"/>
    <lineage>
        <taxon>Eukaryota</taxon>
        <taxon>Viridiplantae</taxon>
        <taxon>Streptophyta</taxon>
        <taxon>Charophyceae</taxon>
        <taxon>Charales</taxon>
        <taxon>Characeae</taxon>
        <taxon>Chara</taxon>
    </lineage>
</organism>
<reference evidence="3 4" key="1">
    <citation type="journal article" date="2018" name="Cell">
        <title>The Chara Genome: Secondary Complexity and Implications for Plant Terrestrialization.</title>
        <authorList>
            <person name="Nishiyama T."/>
            <person name="Sakayama H."/>
            <person name="Vries J.D."/>
            <person name="Buschmann H."/>
            <person name="Saint-Marcoux D."/>
            <person name="Ullrich K.K."/>
            <person name="Haas F.B."/>
            <person name="Vanderstraeten L."/>
            <person name="Becker D."/>
            <person name="Lang D."/>
            <person name="Vosolsobe S."/>
            <person name="Rombauts S."/>
            <person name="Wilhelmsson P.K.I."/>
            <person name="Janitza P."/>
            <person name="Kern R."/>
            <person name="Heyl A."/>
            <person name="Rumpler F."/>
            <person name="Villalobos L.I.A.C."/>
            <person name="Clay J.M."/>
            <person name="Skokan R."/>
            <person name="Toyoda A."/>
            <person name="Suzuki Y."/>
            <person name="Kagoshima H."/>
            <person name="Schijlen E."/>
            <person name="Tajeshwar N."/>
            <person name="Catarino B."/>
            <person name="Hetherington A.J."/>
            <person name="Saltykova A."/>
            <person name="Bonnot C."/>
            <person name="Breuninger H."/>
            <person name="Symeonidi A."/>
            <person name="Radhakrishnan G.V."/>
            <person name="Van Nieuwerburgh F."/>
            <person name="Deforce D."/>
            <person name="Chang C."/>
            <person name="Karol K.G."/>
            <person name="Hedrich R."/>
            <person name="Ulvskov P."/>
            <person name="Glockner G."/>
            <person name="Delwiche C.F."/>
            <person name="Petrasek J."/>
            <person name="Van de Peer Y."/>
            <person name="Friml J."/>
            <person name="Beilby M."/>
            <person name="Dolan L."/>
            <person name="Kohara Y."/>
            <person name="Sugano S."/>
            <person name="Fujiyama A."/>
            <person name="Delaux P.-M."/>
            <person name="Quint M."/>
            <person name="TheiBen G."/>
            <person name="Hagemann M."/>
            <person name="Harholt J."/>
            <person name="Dunand C."/>
            <person name="Zachgo S."/>
            <person name="Langdale J."/>
            <person name="Maumus F."/>
            <person name="Straeten D.V.D."/>
            <person name="Gould S.B."/>
            <person name="Rensing S.A."/>
        </authorList>
    </citation>
    <scope>NUCLEOTIDE SEQUENCE [LARGE SCALE GENOMIC DNA]</scope>
    <source>
        <strain evidence="3 4">S276</strain>
    </source>
</reference>
<dbReference type="SUPFAM" id="SSF53098">
    <property type="entry name" value="Ribonuclease H-like"/>
    <property type="match status" value="1"/>
</dbReference>
<dbReference type="Gramene" id="GBG80015">
    <property type="protein sequence ID" value="GBG80015"/>
    <property type="gene ID" value="CBR_g30276"/>
</dbReference>
<feature type="compositionally biased region" description="Acidic residues" evidence="1">
    <location>
        <begin position="654"/>
        <end position="663"/>
    </location>
</feature>
<gene>
    <name evidence="3" type="ORF">CBR_g30276</name>
</gene>
<proteinExistence type="predicted"/>
<dbReference type="Pfam" id="PF05699">
    <property type="entry name" value="Dimer_Tnp_hAT"/>
    <property type="match status" value="1"/>
</dbReference>
<comment type="caution">
    <text evidence="3">The sequence shown here is derived from an EMBL/GenBank/DDBJ whole genome shotgun (WGS) entry which is preliminary data.</text>
</comment>
<feature type="region of interest" description="Disordered" evidence="1">
    <location>
        <begin position="516"/>
        <end position="550"/>
    </location>
</feature>
<feature type="region of interest" description="Disordered" evidence="1">
    <location>
        <begin position="136"/>
        <end position="172"/>
    </location>
</feature>
<evidence type="ECO:0000313" key="4">
    <source>
        <dbReference type="Proteomes" id="UP000265515"/>
    </source>
</evidence>
<evidence type="ECO:0000313" key="3">
    <source>
        <dbReference type="EMBL" id="GBG80015.1"/>
    </source>
</evidence>
<dbReference type="InterPro" id="IPR012337">
    <property type="entry name" value="RNaseH-like_sf"/>
</dbReference>
<dbReference type="EMBL" id="BFEA01000334">
    <property type="protein sequence ID" value="GBG80015.1"/>
    <property type="molecule type" value="Genomic_DNA"/>
</dbReference>
<feature type="compositionally biased region" description="Basic and acidic residues" evidence="1">
    <location>
        <begin position="153"/>
        <end position="163"/>
    </location>
</feature>
<feature type="region of interest" description="Disordered" evidence="1">
    <location>
        <begin position="631"/>
        <end position="763"/>
    </location>
</feature>
<evidence type="ECO:0000256" key="1">
    <source>
        <dbReference type="SAM" id="MobiDB-lite"/>
    </source>
</evidence>
<feature type="domain" description="HAT C-terminal dimerisation" evidence="2">
    <location>
        <begin position="392"/>
        <end position="455"/>
    </location>
</feature>